<sequence length="108" mass="12197">ILKSLAFLSFSSVASSLYCFVAASFCVWLRVLFAPTRMTRFLDQAYAFFHQKPRSKDTVIPVSAKKTRSQTQIEAITKINFSSWGSVLNLINNNTTSFCSCNFPQILK</sequence>
<gene>
    <name evidence="2" type="ORF">g.38562</name>
</gene>
<keyword evidence="1" id="KW-0472">Membrane</keyword>
<evidence type="ECO:0000256" key="1">
    <source>
        <dbReference type="SAM" id="Phobius"/>
    </source>
</evidence>
<dbReference type="EMBL" id="GEDC01026083">
    <property type="protein sequence ID" value="JAS11215.1"/>
    <property type="molecule type" value="Transcribed_RNA"/>
</dbReference>
<evidence type="ECO:0000313" key="2">
    <source>
        <dbReference type="EMBL" id="JAS11215.1"/>
    </source>
</evidence>
<keyword evidence="1" id="KW-0812">Transmembrane</keyword>
<proteinExistence type="predicted"/>
<feature type="transmembrane region" description="Helical" evidence="1">
    <location>
        <begin position="6"/>
        <end position="33"/>
    </location>
</feature>
<keyword evidence="1" id="KW-1133">Transmembrane helix</keyword>
<feature type="non-terminal residue" evidence="2">
    <location>
        <position position="1"/>
    </location>
</feature>
<dbReference type="AlphaFoldDB" id="A0A1B6CD00"/>
<reference evidence="2" key="1">
    <citation type="submission" date="2015-12" db="EMBL/GenBank/DDBJ databases">
        <title>De novo transcriptome assembly of four potential Pierce s Disease insect vectors from Arizona vineyards.</title>
        <authorList>
            <person name="Tassone E.E."/>
        </authorList>
    </citation>
    <scope>NUCLEOTIDE SEQUENCE</scope>
</reference>
<accession>A0A1B6CD00</accession>
<name>A0A1B6CD00_9HEMI</name>
<organism evidence="2">
    <name type="scientific">Clastoptera arizonana</name>
    <name type="common">Arizona spittle bug</name>
    <dbReference type="NCBI Taxonomy" id="38151"/>
    <lineage>
        <taxon>Eukaryota</taxon>
        <taxon>Metazoa</taxon>
        <taxon>Ecdysozoa</taxon>
        <taxon>Arthropoda</taxon>
        <taxon>Hexapoda</taxon>
        <taxon>Insecta</taxon>
        <taxon>Pterygota</taxon>
        <taxon>Neoptera</taxon>
        <taxon>Paraneoptera</taxon>
        <taxon>Hemiptera</taxon>
        <taxon>Auchenorrhyncha</taxon>
        <taxon>Cercopoidea</taxon>
        <taxon>Clastopteridae</taxon>
        <taxon>Clastoptera</taxon>
    </lineage>
</organism>
<protein>
    <submittedName>
        <fullName evidence="2">Uncharacterized protein</fullName>
    </submittedName>
</protein>